<dbReference type="InterPro" id="IPR036942">
    <property type="entry name" value="Beta-barrel_TonB_sf"/>
</dbReference>
<dbReference type="SUPFAM" id="SSF56935">
    <property type="entry name" value="Porins"/>
    <property type="match status" value="1"/>
</dbReference>
<comment type="subcellular location">
    <subcellularLocation>
        <location evidence="1">Cell outer membrane</location>
        <topology evidence="1">Multi-pass membrane protein</topology>
    </subcellularLocation>
</comment>
<organism evidence="9 10">
    <name type="scientific">Acidobacterium capsulatum (strain ATCC 51196 / DSM 11244 / BCRC 80197 / JCM 7670 / NBRC 15755 / NCIMB 13165 / 161)</name>
    <dbReference type="NCBI Taxonomy" id="240015"/>
    <lineage>
        <taxon>Bacteria</taxon>
        <taxon>Pseudomonadati</taxon>
        <taxon>Acidobacteriota</taxon>
        <taxon>Terriglobia</taxon>
        <taxon>Terriglobales</taxon>
        <taxon>Acidobacteriaceae</taxon>
        <taxon>Acidobacterium</taxon>
    </lineage>
</organism>
<keyword evidence="3" id="KW-1134">Transmembrane beta strand</keyword>
<evidence type="ECO:0000256" key="4">
    <source>
        <dbReference type="ARBA" id="ARBA00022692"/>
    </source>
</evidence>
<evidence type="ECO:0000313" key="10">
    <source>
        <dbReference type="Proteomes" id="UP000002207"/>
    </source>
</evidence>
<gene>
    <name evidence="9" type="ordered locus">ACP_2676</name>
</gene>
<keyword evidence="5" id="KW-0732">Signal</keyword>
<evidence type="ECO:0000256" key="2">
    <source>
        <dbReference type="ARBA" id="ARBA00022448"/>
    </source>
</evidence>
<dbReference type="Gene3D" id="2.60.40.1120">
    <property type="entry name" value="Carboxypeptidase-like, regulatory domain"/>
    <property type="match status" value="1"/>
</dbReference>
<dbReference type="InterPro" id="IPR008969">
    <property type="entry name" value="CarboxyPept-like_regulatory"/>
</dbReference>
<keyword evidence="6" id="KW-0472">Membrane</keyword>
<dbReference type="eggNOG" id="COG4771">
    <property type="taxonomic scope" value="Bacteria"/>
</dbReference>
<dbReference type="GO" id="GO:0044718">
    <property type="term" value="P:siderophore transmembrane transport"/>
    <property type="evidence" value="ECO:0007669"/>
    <property type="project" value="TreeGrafter"/>
</dbReference>
<evidence type="ECO:0000259" key="8">
    <source>
        <dbReference type="Pfam" id="PF25183"/>
    </source>
</evidence>
<reference evidence="9 10" key="1">
    <citation type="journal article" date="2009" name="Appl. Environ. Microbiol.">
        <title>Three genomes from the phylum Acidobacteria provide insight into the lifestyles of these microorganisms in soils.</title>
        <authorList>
            <person name="Ward N.L."/>
            <person name="Challacombe J.F."/>
            <person name="Janssen P.H."/>
            <person name="Henrissat B."/>
            <person name="Coutinho P.M."/>
            <person name="Wu M."/>
            <person name="Xie G."/>
            <person name="Haft D.H."/>
            <person name="Sait M."/>
            <person name="Badger J."/>
            <person name="Barabote R.D."/>
            <person name="Bradley B."/>
            <person name="Brettin T.S."/>
            <person name="Brinkac L.M."/>
            <person name="Bruce D."/>
            <person name="Creasy T."/>
            <person name="Daugherty S.C."/>
            <person name="Davidsen T.M."/>
            <person name="DeBoy R.T."/>
            <person name="Detter J.C."/>
            <person name="Dodson R.J."/>
            <person name="Durkin A.S."/>
            <person name="Ganapathy A."/>
            <person name="Gwinn-Giglio M."/>
            <person name="Han C.S."/>
            <person name="Khouri H."/>
            <person name="Kiss H."/>
            <person name="Kothari S.P."/>
            <person name="Madupu R."/>
            <person name="Nelson K.E."/>
            <person name="Nelson W.C."/>
            <person name="Paulsen I."/>
            <person name="Penn K."/>
            <person name="Ren Q."/>
            <person name="Rosovitz M.J."/>
            <person name="Selengut J.D."/>
            <person name="Shrivastava S."/>
            <person name="Sullivan S.A."/>
            <person name="Tapia R."/>
            <person name="Thompson L.S."/>
            <person name="Watkins K.L."/>
            <person name="Yang Q."/>
            <person name="Yu C."/>
            <person name="Zafar N."/>
            <person name="Zhou L."/>
            <person name="Kuske C.R."/>
        </authorList>
    </citation>
    <scope>NUCLEOTIDE SEQUENCE [LARGE SCALE GENOMIC DNA]</scope>
    <source>
        <strain evidence="10">ATCC 51196 / DSM 11244 / BCRC 80197 / JCM 7670 / NBRC 15755 / NCIMB 13165 / 161</strain>
    </source>
</reference>
<dbReference type="PANTHER" id="PTHR30069:SF29">
    <property type="entry name" value="HEMOGLOBIN AND HEMOGLOBIN-HAPTOGLOBIN-BINDING PROTEIN 1-RELATED"/>
    <property type="match status" value="1"/>
</dbReference>
<evidence type="ECO:0000256" key="6">
    <source>
        <dbReference type="ARBA" id="ARBA00023136"/>
    </source>
</evidence>
<keyword evidence="7" id="KW-0998">Cell outer membrane</keyword>
<sequence length="1234" mass="134441">MSRLDLQRGSAFCLPRNTHSIVRRFHPSGWARPVVSGILLLAVFFALQARPAAAQEFRGTISGTVTDSTGAAIPGASVTVTETSSGTTAKTVSNGTGQYVIPLLLPGHYTIAVQKTGFKQAVRKGIALDASAHLIIDLQMEIGSTAQTVTVTAAAPLLNTANGSIGQTITTKEVADLPLNGRTPMMLSQLAIGVLDTAQPSQVHPFDNNGAAAWSIGGSPSQTSEILLDGSPDELWNYTLAYSPPQEAVQQVSVTAFDTDASFGHTQAGVINQILKSGGNHIHGAAYEFGQISALDANSYINDQKGVPIAVTHFNQYGVEASGPVWIPHVYDGRNKLFWLFAWEGLKDSQPSTDLATVPTAAERTGDFSALLPLGCPNGYKNGDSAVCSDGKPNPYQLYNPFTATESGKTITRQPIPGNNFANAGISIDSVAANYLKLYPQPNTTGQANGEDNYISNAPSIDNFNNELGRLDYNVTETTHLYFDIRHNIRTQSKNNFFNNIATGESLTRENWGATLDGTHTFNPSTFMDVRFNWTYFNQIEGQPSDGVSPSTLGFPDSLAQNSQHLQIPYVEFGSCGSQTSFQCLGGESYSHVPSQSYQIFGDVIKTVGKHNLKFGIDAREYRLDSIANKYPDGYFQFGTNWVQQSSGSASPTFGGDLASFLMGLPTKGEYDINARSTFHTYYVGAFVQDDWRISPTLTLNLGLRFDHDSPYYEKFGRVVNGFDTTSQNPVAAQAEAAYAANPISQLPASQFQVLGGLTFPNSKNGAYYQTNSHWFSPRIGFSWSPSWLDNKTVVRGGFGMFVSQYTIANLAGNGTWSSNPILNTEGFSASTTFNPTNNNYLSPSSTLGNPYPDGFSQPTGSSLGLATFDGQNVINFIDPHPTDPYSLRWNIGIQQSLNANTMLEIDYVGNHMVHMPVSTVQYNDIPAQYLSTLPTRDQNTINTLTQTVSNPFYNISQMKGTTIGKAKTVSVAQILSRYPQYDTGETGGNQVGGTQNSQGVFEDNATIGQSFFNALDARIEHRMSHGLWLVANYSWSKLEDEDVFLNDTDPKPYKHISPFDFTNHFVLGGTYDLPFGKGKWIDVKSHWLNELVGGWVINGIYTYQTGAPIYWTYDMVTTGQPITINNKVVNNGSAISTSAFDLASADQFSYHIRTFPLTLSSIRQDGINNLDSSVLKDFPIHGGTYFQLRFETFNTLNHPLFKAPGVDPTSKFGLITAQSNSSRQVQIGGRLVF</sequence>
<dbReference type="STRING" id="240015.ACP_2676"/>
<evidence type="ECO:0000256" key="1">
    <source>
        <dbReference type="ARBA" id="ARBA00004571"/>
    </source>
</evidence>
<evidence type="ECO:0000256" key="3">
    <source>
        <dbReference type="ARBA" id="ARBA00022452"/>
    </source>
</evidence>
<feature type="domain" description="TonB-dependent transporter Oar-like beta-barrel" evidence="8">
    <location>
        <begin position="274"/>
        <end position="1227"/>
    </location>
</feature>
<dbReference type="InterPro" id="IPR039426">
    <property type="entry name" value="TonB-dep_rcpt-like"/>
</dbReference>
<dbReference type="InterPro" id="IPR057601">
    <property type="entry name" value="Oar-like_b-barrel"/>
</dbReference>
<dbReference type="GO" id="GO:0015344">
    <property type="term" value="F:siderophore uptake transmembrane transporter activity"/>
    <property type="evidence" value="ECO:0007669"/>
    <property type="project" value="TreeGrafter"/>
</dbReference>
<dbReference type="GO" id="GO:0009279">
    <property type="term" value="C:cell outer membrane"/>
    <property type="evidence" value="ECO:0007669"/>
    <property type="project" value="UniProtKB-SubCell"/>
</dbReference>
<dbReference type="SUPFAM" id="SSF49464">
    <property type="entry name" value="Carboxypeptidase regulatory domain-like"/>
    <property type="match status" value="1"/>
</dbReference>
<name>C1F2L6_ACIC5</name>
<keyword evidence="4" id="KW-0812">Transmembrane</keyword>
<evidence type="ECO:0000256" key="5">
    <source>
        <dbReference type="ARBA" id="ARBA00022729"/>
    </source>
</evidence>
<protein>
    <recommendedName>
        <fullName evidence="8">TonB-dependent transporter Oar-like beta-barrel domain-containing protein</fullName>
    </recommendedName>
</protein>
<dbReference type="Proteomes" id="UP000002207">
    <property type="component" value="Chromosome"/>
</dbReference>
<dbReference type="AlphaFoldDB" id="C1F2L6"/>
<proteinExistence type="predicted"/>
<dbReference type="Pfam" id="PF13620">
    <property type="entry name" value="CarboxypepD_reg"/>
    <property type="match status" value="1"/>
</dbReference>
<dbReference type="InParanoid" id="C1F2L6"/>
<keyword evidence="10" id="KW-1185">Reference proteome</keyword>
<dbReference type="Gene3D" id="2.40.170.20">
    <property type="entry name" value="TonB-dependent receptor, beta-barrel domain"/>
    <property type="match status" value="1"/>
</dbReference>
<keyword evidence="2" id="KW-0813">Transport</keyword>
<accession>C1F2L6</accession>
<dbReference type="KEGG" id="aca:ACP_2676"/>
<dbReference type="HOGENOM" id="CLU_006298_0_0_0"/>
<dbReference type="PANTHER" id="PTHR30069">
    <property type="entry name" value="TONB-DEPENDENT OUTER MEMBRANE RECEPTOR"/>
    <property type="match status" value="1"/>
</dbReference>
<dbReference type="RefSeq" id="WP_015897740.1">
    <property type="nucleotide sequence ID" value="NC_012483.1"/>
</dbReference>
<dbReference type="Pfam" id="PF25183">
    <property type="entry name" value="OMP_b-brl_4"/>
    <property type="match status" value="1"/>
</dbReference>
<evidence type="ECO:0000256" key="7">
    <source>
        <dbReference type="ARBA" id="ARBA00023237"/>
    </source>
</evidence>
<evidence type="ECO:0000313" key="9">
    <source>
        <dbReference type="EMBL" id="ACO34144.1"/>
    </source>
</evidence>
<dbReference type="EMBL" id="CP001472">
    <property type="protein sequence ID" value="ACO34144.1"/>
    <property type="molecule type" value="Genomic_DNA"/>
</dbReference>